<sequence>MQARVRLRGVFDHVAAMHFPFDVAVMRCPFDVASMHFPFDVDAMRYPHWNDRLHLGYAQHSNELTTKSK</sequence>
<evidence type="ECO:0000313" key="2">
    <source>
        <dbReference type="WBParaSite" id="Gr19_v10_g1891.t1"/>
    </source>
</evidence>
<keyword evidence="1" id="KW-1185">Reference proteome</keyword>
<reference evidence="2" key="1">
    <citation type="submission" date="2022-11" db="UniProtKB">
        <authorList>
            <consortium name="WormBaseParasite"/>
        </authorList>
    </citation>
    <scope>IDENTIFICATION</scope>
</reference>
<dbReference type="AlphaFoldDB" id="A0A914HMC2"/>
<proteinExistence type="predicted"/>
<dbReference type="WBParaSite" id="Gr19_v10_g1891.t1">
    <property type="protein sequence ID" value="Gr19_v10_g1891.t1"/>
    <property type="gene ID" value="Gr19_v10_g1891"/>
</dbReference>
<name>A0A914HMC2_GLORO</name>
<dbReference type="Proteomes" id="UP000887572">
    <property type="component" value="Unplaced"/>
</dbReference>
<evidence type="ECO:0000313" key="1">
    <source>
        <dbReference type="Proteomes" id="UP000887572"/>
    </source>
</evidence>
<organism evidence="1 2">
    <name type="scientific">Globodera rostochiensis</name>
    <name type="common">Golden nematode worm</name>
    <name type="synonym">Heterodera rostochiensis</name>
    <dbReference type="NCBI Taxonomy" id="31243"/>
    <lineage>
        <taxon>Eukaryota</taxon>
        <taxon>Metazoa</taxon>
        <taxon>Ecdysozoa</taxon>
        <taxon>Nematoda</taxon>
        <taxon>Chromadorea</taxon>
        <taxon>Rhabditida</taxon>
        <taxon>Tylenchina</taxon>
        <taxon>Tylenchomorpha</taxon>
        <taxon>Tylenchoidea</taxon>
        <taxon>Heteroderidae</taxon>
        <taxon>Heteroderinae</taxon>
        <taxon>Globodera</taxon>
    </lineage>
</organism>
<accession>A0A914HMC2</accession>
<protein>
    <submittedName>
        <fullName evidence="2">Uncharacterized protein</fullName>
    </submittedName>
</protein>